<feature type="modified residue" description="N6-(pyridoxal phosphate)lysine" evidence="4">
    <location>
        <position position="195"/>
    </location>
</feature>
<dbReference type="SUPFAM" id="SSF53383">
    <property type="entry name" value="PLP-dependent transferases"/>
    <property type="match status" value="1"/>
</dbReference>
<dbReference type="Proteomes" id="UP000192288">
    <property type="component" value="Unassembled WGS sequence"/>
</dbReference>
<evidence type="ECO:0000256" key="3">
    <source>
        <dbReference type="ARBA" id="ARBA00022898"/>
    </source>
</evidence>
<dbReference type="GO" id="GO:0030170">
    <property type="term" value="F:pyridoxal phosphate binding"/>
    <property type="evidence" value="ECO:0007669"/>
    <property type="project" value="InterPro"/>
</dbReference>
<dbReference type="GO" id="GO:0005737">
    <property type="term" value="C:cytoplasm"/>
    <property type="evidence" value="ECO:0007669"/>
    <property type="project" value="TreeGrafter"/>
</dbReference>
<dbReference type="InterPro" id="IPR015424">
    <property type="entry name" value="PyrdxlP-dep_Trfase"/>
</dbReference>
<dbReference type="FunFam" id="3.40.640.10:FF:000009">
    <property type="entry name" value="Cystathionine gamma-synthase homolog"/>
    <property type="match status" value="1"/>
</dbReference>
<dbReference type="GO" id="GO:0004123">
    <property type="term" value="F:cystathionine gamma-lyase activity"/>
    <property type="evidence" value="ECO:0007669"/>
    <property type="project" value="TreeGrafter"/>
</dbReference>
<dbReference type="CDD" id="cd00614">
    <property type="entry name" value="CGS_like"/>
    <property type="match status" value="1"/>
</dbReference>
<dbReference type="InterPro" id="IPR015422">
    <property type="entry name" value="PyrdxlP-dep_Trfase_small"/>
</dbReference>
<comment type="similarity">
    <text evidence="2 5">Belongs to the trans-sulfuration enzymes family.</text>
</comment>
<dbReference type="PANTHER" id="PTHR11808">
    <property type="entry name" value="TRANS-SULFURATION ENZYME FAMILY MEMBER"/>
    <property type="match status" value="1"/>
</dbReference>
<dbReference type="InterPro" id="IPR015421">
    <property type="entry name" value="PyrdxlP-dep_Trfase_major"/>
</dbReference>
<organism evidence="6 7">
    <name type="scientific">Leuconostoc pseudomesenteroides</name>
    <dbReference type="NCBI Taxonomy" id="33968"/>
    <lineage>
        <taxon>Bacteria</taxon>
        <taxon>Bacillati</taxon>
        <taxon>Bacillota</taxon>
        <taxon>Bacilli</taxon>
        <taxon>Lactobacillales</taxon>
        <taxon>Lactobacillaceae</taxon>
        <taxon>Leuconostoc</taxon>
    </lineage>
</organism>
<dbReference type="EMBL" id="MPLS01000015">
    <property type="protein sequence ID" value="ORI97752.1"/>
    <property type="molecule type" value="Genomic_DNA"/>
</dbReference>
<evidence type="ECO:0000313" key="7">
    <source>
        <dbReference type="Proteomes" id="UP000192288"/>
    </source>
</evidence>
<dbReference type="GO" id="GO:0019346">
    <property type="term" value="P:transsulfuration"/>
    <property type="evidence" value="ECO:0007669"/>
    <property type="project" value="InterPro"/>
</dbReference>
<dbReference type="PANTHER" id="PTHR11808:SF15">
    <property type="entry name" value="CYSTATHIONINE GAMMA-LYASE"/>
    <property type="match status" value="1"/>
</dbReference>
<reference evidence="6 7" key="1">
    <citation type="journal article" date="2017" name="Front. Microbiol.">
        <title>Genomic Characterization of Dairy Associated Leuconostoc Species and Diversity of Leuconostocs in Undefined Mixed Mesophilic Starter Cultures.</title>
        <authorList>
            <person name="Frantzen C.A."/>
            <person name="Kot W."/>
            <person name="Pedersen T.B."/>
            <person name="Ardo Y.M."/>
            <person name="Broadbent J.R."/>
            <person name="Neve H."/>
            <person name="Hansen L.H."/>
            <person name="Dal Bello F."/>
            <person name="Ostlie H.M."/>
            <person name="Kleppen H.P."/>
            <person name="Vogensen F.K."/>
            <person name="Holo H."/>
        </authorList>
    </citation>
    <scope>NUCLEOTIDE SEQUENCE [LARGE SCALE GENOMIC DNA]</scope>
    <source>
        <strain evidence="6 7">LMGCF08</strain>
    </source>
</reference>
<comment type="caution">
    <text evidence="6">The sequence shown here is derived from an EMBL/GenBank/DDBJ whole genome shotgun (WGS) entry which is preliminary data.</text>
</comment>
<dbReference type="Gene3D" id="3.90.1150.10">
    <property type="entry name" value="Aspartate Aminotransferase, domain 1"/>
    <property type="match status" value="1"/>
</dbReference>
<dbReference type="FunFam" id="3.90.1150.10:FF:000033">
    <property type="entry name" value="Cystathionine gamma-synthase"/>
    <property type="match status" value="1"/>
</dbReference>
<proteinExistence type="inferred from homology"/>
<sequence>MNIRTQVIHGGHQVDPRTGAVNMPIYQTTTFKQTELGGGAKWEYTRSENPTRASLEELIASLEHGTAGFAFSSGMSAIHAVMSTLSAGDHILLADDVYGGTFRLVNSILACLGITYNQVDMADLSAVTSALKPNTKMIFLETPTNPLLKLADIQDLSLIAHKHQATLAVDNTFATPYNQVPLDLGADFVIHSGTKYIGGHSDVLSGFVVTNNDRHSAEIKHLQMPIGATLGASDSYLVLRSLKTFALRMRAHNDNAQALFNWLQTQPQVAKIYYPGDASSAQYAIAQKQMQGGFGGMISVELQAGLDVKKFVEILKIFTLAESLGGVESLVEVPAVMTHASIPADIRHEHGITDELIRISVGIEDSQDLIADFQQGLAQL</sequence>
<dbReference type="GO" id="GO:0003962">
    <property type="term" value="F:cystathionine gamma-synthase activity"/>
    <property type="evidence" value="ECO:0007669"/>
    <property type="project" value="TreeGrafter"/>
</dbReference>
<dbReference type="STRING" id="33968.BMS77_01130"/>
<evidence type="ECO:0000256" key="1">
    <source>
        <dbReference type="ARBA" id="ARBA00001933"/>
    </source>
</evidence>
<comment type="cofactor">
    <cofactor evidence="1 5">
        <name>pyridoxal 5'-phosphate</name>
        <dbReference type="ChEBI" id="CHEBI:597326"/>
    </cofactor>
</comment>
<evidence type="ECO:0000256" key="2">
    <source>
        <dbReference type="ARBA" id="ARBA00009077"/>
    </source>
</evidence>
<gene>
    <name evidence="6" type="ORF">BMR96_05395</name>
</gene>
<name>A0A1X0VDE0_LEUPS</name>
<dbReference type="PIRSF" id="PIRSF001434">
    <property type="entry name" value="CGS"/>
    <property type="match status" value="1"/>
</dbReference>
<dbReference type="Pfam" id="PF01053">
    <property type="entry name" value="Cys_Met_Meta_PP"/>
    <property type="match status" value="1"/>
</dbReference>
<dbReference type="RefSeq" id="WP_080518917.1">
    <property type="nucleotide sequence ID" value="NZ_MPLS01000015.1"/>
</dbReference>
<dbReference type="Gene3D" id="3.40.640.10">
    <property type="entry name" value="Type I PLP-dependent aspartate aminotransferase-like (Major domain)"/>
    <property type="match status" value="1"/>
</dbReference>
<dbReference type="eggNOG" id="COG0626">
    <property type="taxonomic scope" value="Bacteria"/>
</dbReference>
<evidence type="ECO:0000313" key="6">
    <source>
        <dbReference type="EMBL" id="ORI97752.1"/>
    </source>
</evidence>
<dbReference type="InterPro" id="IPR054542">
    <property type="entry name" value="Cys_met_metab_PP"/>
</dbReference>
<dbReference type="GO" id="GO:0009086">
    <property type="term" value="P:methionine biosynthetic process"/>
    <property type="evidence" value="ECO:0007669"/>
    <property type="project" value="UniProtKB-ARBA"/>
</dbReference>
<dbReference type="InterPro" id="IPR000277">
    <property type="entry name" value="Cys/Met-Metab_PyrdxlP-dep_enz"/>
</dbReference>
<dbReference type="PROSITE" id="PS00868">
    <property type="entry name" value="CYS_MET_METAB_PP"/>
    <property type="match status" value="1"/>
</dbReference>
<dbReference type="GO" id="GO:0019343">
    <property type="term" value="P:cysteine biosynthetic process via cystathionine"/>
    <property type="evidence" value="ECO:0007669"/>
    <property type="project" value="TreeGrafter"/>
</dbReference>
<accession>A0A1X0VDE0</accession>
<protein>
    <submittedName>
        <fullName evidence="6">Cystathionine gamma-synthase</fullName>
    </submittedName>
</protein>
<keyword evidence="3 4" id="KW-0663">Pyridoxal phosphate</keyword>
<dbReference type="AlphaFoldDB" id="A0A1X0VDE0"/>
<evidence type="ECO:0000256" key="5">
    <source>
        <dbReference type="RuleBase" id="RU362118"/>
    </source>
</evidence>
<evidence type="ECO:0000256" key="4">
    <source>
        <dbReference type="PIRSR" id="PIRSR001434-2"/>
    </source>
</evidence>